<dbReference type="WBParaSite" id="SVE_0402300.1">
    <property type="protein sequence ID" value="SVE_0402300.1"/>
    <property type="gene ID" value="SVE_0402300"/>
</dbReference>
<evidence type="ECO:0000313" key="1">
    <source>
        <dbReference type="Proteomes" id="UP000035680"/>
    </source>
</evidence>
<organism evidence="1 2">
    <name type="scientific">Strongyloides venezuelensis</name>
    <name type="common">Threadworm</name>
    <dbReference type="NCBI Taxonomy" id="75913"/>
    <lineage>
        <taxon>Eukaryota</taxon>
        <taxon>Metazoa</taxon>
        <taxon>Ecdysozoa</taxon>
        <taxon>Nematoda</taxon>
        <taxon>Chromadorea</taxon>
        <taxon>Rhabditida</taxon>
        <taxon>Tylenchina</taxon>
        <taxon>Panagrolaimomorpha</taxon>
        <taxon>Strongyloidoidea</taxon>
        <taxon>Strongyloididae</taxon>
        <taxon>Strongyloides</taxon>
    </lineage>
</organism>
<reference evidence="1" key="1">
    <citation type="submission" date="2014-07" db="EMBL/GenBank/DDBJ databases">
        <authorList>
            <person name="Martin A.A"/>
            <person name="De Silva N."/>
        </authorList>
    </citation>
    <scope>NUCLEOTIDE SEQUENCE</scope>
</reference>
<keyword evidence="1" id="KW-1185">Reference proteome</keyword>
<dbReference type="AlphaFoldDB" id="A0A0K0F5D2"/>
<evidence type="ECO:0000313" key="2">
    <source>
        <dbReference type="WBParaSite" id="SVE_0402300.1"/>
    </source>
</evidence>
<accession>A0A0K0F5D2</accession>
<proteinExistence type="predicted"/>
<reference evidence="2" key="2">
    <citation type="submission" date="2015-08" db="UniProtKB">
        <authorList>
            <consortium name="WormBaseParasite"/>
        </authorList>
    </citation>
    <scope>IDENTIFICATION</scope>
</reference>
<dbReference type="Proteomes" id="UP000035680">
    <property type="component" value="Unassembled WGS sequence"/>
</dbReference>
<sequence>MVKTKGQIRKSIKKYFRVPKVEEFKKHRNVKKKKSGRFQIKKSSIIFFCISRSMKSHEIDGSNRNQTLSNAEIDGRSDGICISASMKHYQNVCNNENQTSASPEIVGRSNYLMSLVIRILPNHTDRYNLETTCKYFYNLCSERRNFIPFLKLRDRQIQTLPVENIEELFRSFKI</sequence>
<protein>
    <submittedName>
        <fullName evidence="2">F-box domain-containing protein</fullName>
    </submittedName>
</protein>
<name>A0A0K0F5D2_STRVS</name>